<dbReference type="Gene3D" id="3.40.1190.10">
    <property type="entry name" value="Mur-like, catalytic domain"/>
    <property type="match status" value="1"/>
</dbReference>
<dbReference type="SUPFAM" id="SSF53623">
    <property type="entry name" value="MurD-like peptide ligases, catalytic domain"/>
    <property type="match status" value="1"/>
</dbReference>
<protein>
    <recommendedName>
        <fullName evidence="7 8">UDP-N-acetylmuramoylalanine--D-glutamate ligase</fullName>
        <ecNumber evidence="7 8">6.3.2.9</ecNumber>
    </recommendedName>
    <alternativeName>
        <fullName evidence="7">D-glutamic acid-adding enzyme</fullName>
    </alternativeName>
    <alternativeName>
        <fullName evidence="7">UDP-N-acetylmuramoyl-L-alanyl-D-glutamate synthetase</fullName>
    </alternativeName>
</protein>
<dbReference type="NCBIfam" id="TIGR01087">
    <property type="entry name" value="murD"/>
    <property type="match status" value="1"/>
</dbReference>
<comment type="function">
    <text evidence="7 8">Cell wall formation. Catalyzes the addition of glutamate to the nucleotide precursor UDP-N-acetylmuramoyl-L-alanine (UMA).</text>
</comment>
<dbReference type="GO" id="GO:0008764">
    <property type="term" value="F:UDP-N-acetylmuramoylalanine-D-glutamate ligase activity"/>
    <property type="evidence" value="ECO:0007669"/>
    <property type="project" value="UniProtKB-UniRule"/>
</dbReference>
<evidence type="ECO:0000256" key="8">
    <source>
        <dbReference type="RuleBase" id="RU003664"/>
    </source>
</evidence>
<dbReference type="AlphaFoldDB" id="A0A8J2V9E5"/>
<dbReference type="PANTHER" id="PTHR43692:SF1">
    <property type="entry name" value="UDP-N-ACETYLMURAMOYLALANINE--D-GLUTAMATE LIGASE"/>
    <property type="match status" value="1"/>
</dbReference>
<dbReference type="Gene3D" id="3.90.190.20">
    <property type="entry name" value="Mur ligase, C-terminal domain"/>
    <property type="match status" value="1"/>
</dbReference>
<keyword evidence="4 7" id="KW-0436">Ligase</keyword>
<comment type="caution">
    <text evidence="11">The sequence shown here is derived from an EMBL/GenBank/DDBJ whole genome shotgun (WGS) entry which is preliminary data.</text>
</comment>
<evidence type="ECO:0000256" key="7">
    <source>
        <dbReference type="HAMAP-Rule" id="MF_00639"/>
    </source>
</evidence>
<dbReference type="Gene3D" id="3.40.50.720">
    <property type="entry name" value="NAD(P)-binding Rossmann-like Domain"/>
    <property type="match status" value="1"/>
</dbReference>
<dbReference type="GO" id="GO:0071555">
    <property type="term" value="P:cell wall organization"/>
    <property type="evidence" value="ECO:0007669"/>
    <property type="project" value="UniProtKB-KW"/>
</dbReference>
<dbReference type="InterPro" id="IPR013221">
    <property type="entry name" value="Mur_ligase_cen"/>
</dbReference>
<keyword evidence="7 8" id="KW-0961">Cell wall biogenesis/degradation</keyword>
<evidence type="ECO:0000313" key="12">
    <source>
        <dbReference type="Proteomes" id="UP000652231"/>
    </source>
</evidence>
<dbReference type="PANTHER" id="PTHR43692">
    <property type="entry name" value="UDP-N-ACETYLMURAMOYLALANINE--D-GLUTAMATE LIGASE"/>
    <property type="match status" value="1"/>
</dbReference>
<dbReference type="GO" id="GO:0008360">
    <property type="term" value="P:regulation of cell shape"/>
    <property type="evidence" value="ECO:0007669"/>
    <property type="project" value="UniProtKB-KW"/>
</dbReference>
<dbReference type="EMBL" id="BMGK01000004">
    <property type="protein sequence ID" value="GGD89332.1"/>
    <property type="molecule type" value="Genomic_DNA"/>
</dbReference>
<keyword evidence="6 7" id="KW-0067">ATP-binding</keyword>
<proteinExistence type="inferred from homology"/>
<dbReference type="GO" id="GO:0051301">
    <property type="term" value="P:cell division"/>
    <property type="evidence" value="ECO:0007669"/>
    <property type="project" value="UniProtKB-KW"/>
</dbReference>
<feature type="domain" description="Mur ligase central" evidence="10">
    <location>
        <begin position="107"/>
        <end position="286"/>
    </location>
</feature>
<keyword evidence="7 8" id="KW-0131">Cell cycle</keyword>
<comment type="similarity">
    <text evidence="7">Belongs to the MurCDEF family.</text>
</comment>
<dbReference type="Pfam" id="PF21799">
    <property type="entry name" value="MurD-like_N"/>
    <property type="match status" value="1"/>
</dbReference>
<evidence type="ECO:0000259" key="9">
    <source>
        <dbReference type="Pfam" id="PF02875"/>
    </source>
</evidence>
<dbReference type="GO" id="GO:0005737">
    <property type="term" value="C:cytoplasm"/>
    <property type="evidence" value="ECO:0007669"/>
    <property type="project" value="UniProtKB-SubCell"/>
</dbReference>
<dbReference type="Proteomes" id="UP000652231">
    <property type="component" value="Unassembled WGS sequence"/>
</dbReference>
<evidence type="ECO:0000256" key="2">
    <source>
        <dbReference type="ARBA" id="ARBA00004752"/>
    </source>
</evidence>
<keyword evidence="7 8" id="KW-0573">Peptidoglycan synthesis</keyword>
<dbReference type="InterPro" id="IPR036615">
    <property type="entry name" value="Mur_ligase_C_dom_sf"/>
</dbReference>
<dbReference type="HAMAP" id="MF_00639">
    <property type="entry name" value="MurD"/>
    <property type="match status" value="1"/>
</dbReference>
<feature type="domain" description="Mur ligase C-terminal" evidence="9">
    <location>
        <begin position="308"/>
        <end position="421"/>
    </location>
</feature>
<evidence type="ECO:0000313" key="11">
    <source>
        <dbReference type="EMBL" id="GGD89332.1"/>
    </source>
</evidence>
<keyword evidence="12" id="KW-1185">Reference proteome</keyword>
<evidence type="ECO:0000259" key="10">
    <source>
        <dbReference type="Pfam" id="PF08245"/>
    </source>
</evidence>
<dbReference type="GO" id="GO:0009252">
    <property type="term" value="P:peptidoglycan biosynthetic process"/>
    <property type="evidence" value="ECO:0007669"/>
    <property type="project" value="UniProtKB-UniRule"/>
</dbReference>
<organism evidence="11 12">
    <name type="scientific">Planktosalinus lacus</name>
    <dbReference type="NCBI Taxonomy" id="1526573"/>
    <lineage>
        <taxon>Bacteria</taxon>
        <taxon>Pseudomonadati</taxon>
        <taxon>Bacteroidota</taxon>
        <taxon>Flavobacteriia</taxon>
        <taxon>Flavobacteriales</taxon>
        <taxon>Flavobacteriaceae</taxon>
        <taxon>Planktosalinus</taxon>
    </lineage>
</organism>
<evidence type="ECO:0000256" key="6">
    <source>
        <dbReference type="ARBA" id="ARBA00022840"/>
    </source>
</evidence>
<comment type="catalytic activity">
    <reaction evidence="7 8">
        <text>UDP-N-acetyl-alpha-D-muramoyl-L-alanine + D-glutamate + ATP = UDP-N-acetyl-alpha-D-muramoyl-L-alanyl-D-glutamate + ADP + phosphate + H(+)</text>
        <dbReference type="Rhea" id="RHEA:16429"/>
        <dbReference type="ChEBI" id="CHEBI:15378"/>
        <dbReference type="ChEBI" id="CHEBI:29986"/>
        <dbReference type="ChEBI" id="CHEBI:30616"/>
        <dbReference type="ChEBI" id="CHEBI:43474"/>
        <dbReference type="ChEBI" id="CHEBI:83898"/>
        <dbReference type="ChEBI" id="CHEBI:83900"/>
        <dbReference type="ChEBI" id="CHEBI:456216"/>
        <dbReference type="EC" id="6.3.2.9"/>
    </reaction>
</comment>
<keyword evidence="7 8" id="KW-0132">Cell division</keyword>
<dbReference type="InterPro" id="IPR004101">
    <property type="entry name" value="Mur_ligase_C"/>
</dbReference>
<evidence type="ECO:0000256" key="5">
    <source>
        <dbReference type="ARBA" id="ARBA00022741"/>
    </source>
</evidence>
<dbReference type="InterPro" id="IPR005762">
    <property type="entry name" value="MurD"/>
</dbReference>
<comment type="subcellular location">
    <subcellularLocation>
        <location evidence="1 7 8">Cytoplasm</location>
    </subcellularLocation>
</comment>
<reference evidence="11" key="1">
    <citation type="journal article" date="2014" name="Int. J. Syst. Evol. Microbiol.">
        <title>Complete genome sequence of Corynebacterium casei LMG S-19264T (=DSM 44701T), isolated from a smear-ripened cheese.</title>
        <authorList>
            <consortium name="US DOE Joint Genome Institute (JGI-PGF)"/>
            <person name="Walter F."/>
            <person name="Albersmeier A."/>
            <person name="Kalinowski J."/>
            <person name="Ruckert C."/>
        </authorList>
    </citation>
    <scope>NUCLEOTIDE SEQUENCE</scope>
    <source>
        <strain evidence="11">CGMCC 1.12924</strain>
    </source>
</reference>
<sequence>MKRLVVLGAGESGVGTALLGKQKGYHVFVSDKQKIKPKYKEVLIHNEIEWEEEKHSKAVIMTADVVMKSPGIPDTVPIVKELNHKGIPVISEIEFAAQFTDAIIVGITGSNGKTTTASLTHHILKQGGLNVGLAGNIGQSFAAQVAEGKNDFYVLELSSFQLDGIVNFRPHIAILTNITEDHLDRYEYKFENYINSKFRIVMNQTEADYFVYDADDPVIENWMQHNAVQSQKMPFSITKKVAQGASINNDKITLTIKNKTIEMPTKSLELQGNHNLKNAMAASTVAKLLSIRKATIRESLTNFQSVEHRLETVLKIQNVTYINDSKATNVNATFYALDSMSSPTVWIVGGVDKGNNYEELLPLVNEKVKAIVCLGLDNEKIINTFGNVVPIMTQTESMKDAVQIAYRLADKGDTVLLSPACASFDLFENYEDRGRQFKDAVRNL</sequence>
<dbReference type="UniPathway" id="UPA00219"/>
<dbReference type="RefSeq" id="WP_188440446.1">
    <property type="nucleotide sequence ID" value="NZ_BMGK01000004.1"/>
</dbReference>
<evidence type="ECO:0000256" key="3">
    <source>
        <dbReference type="ARBA" id="ARBA00022490"/>
    </source>
</evidence>
<dbReference type="InterPro" id="IPR036565">
    <property type="entry name" value="Mur-like_cat_sf"/>
</dbReference>
<comment type="pathway">
    <text evidence="2 7 8">Cell wall biogenesis; peptidoglycan biosynthesis.</text>
</comment>
<name>A0A8J2V9E5_9FLAO</name>
<dbReference type="GO" id="GO:0005524">
    <property type="term" value="F:ATP binding"/>
    <property type="evidence" value="ECO:0007669"/>
    <property type="project" value="UniProtKB-UniRule"/>
</dbReference>
<dbReference type="EC" id="6.3.2.9" evidence="7 8"/>
<keyword evidence="3 7" id="KW-0963">Cytoplasm</keyword>
<dbReference type="SUPFAM" id="SSF53244">
    <property type="entry name" value="MurD-like peptide ligases, peptide-binding domain"/>
    <property type="match status" value="1"/>
</dbReference>
<gene>
    <name evidence="7 11" type="primary">murD</name>
    <name evidence="11" type="ORF">GCM10011312_11470</name>
</gene>
<dbReference type="SUPFAM" id="SSF51984">
    <property type="entry name" value="MurCD N-terminal domain"/>
    <property type="match status" value="1"/>
</dbReference>
<evidence type="ECO:0000256" key="1">
    <source>
        <dbReference type="ARBA" id="ARBA00004496"/>
    </source>
</evidence>
<keyword evidence="7 8" id="KW-0133">Cell shape</keyword>
<evidence type="ECO:0000256" key="4">
    <source>
        <dbReference type="ARBA" id="ARBA00022598"/>
    </source>
</evidence>
<dbReference type="Pfam" id="PF02875">
    <property type="entry name" value="Mur_ligase_C"/>
    <property type="match status" value="1"/>
</dbReference>
<dbReference type="Pfam" id="PF08245">
    <property type="entry name" value="Mur_ligase_M"/>
    <property type="match status" value="1"/>
</dbReference>
<keyword evidence="5 7" id="KW-0547">Nucleotide-binding</keyword>
<reference evidence="11" key="2">
    <citation type="submission" date="2020-09" db="EMBL/GenBank/DDBJ databases">
        <authorList>
            <person name="Sun Q."/>
            <person name="Zhou Y."/>
        </authorList>
    </citation>
    <scope>NUCLEOTIDE SEQUENCE</scope>
    <source>
        <strain evidence="11">CGMCC 1.12924</strain>
    </source>
</reference>
<feature type="binding site" evidence="7">
    <location>
        <begin position="109"/>
        <end position="115"/>
    </location>
    <ligand>
        <name>ATP</name>
        <dbReference type="ChEBI" id="CHEBI:30616"/>
    </ligand>
</feature>
<accession>A0A8J2V9E5</accession>